<comment type="caution">
    <text evidence="9">The sequence shown here is derived from an EMBL/GenBank/DDBJ whole genome shotgun (WGS) entry which is preliminary data.</text>
</comment>
<evidence type="ECO:0000313" key="10">
    <source>
        <dbReference type="Proteomes" id="UP001501585"/>
    </source>
</evidence>
<reference evidence="9 10" key="1">
    <citation type="journal article" date="2019" name="Int. J. Syst. Evol. Microbiol.">
        <title>The Global Catalogue of Microorganisms (GCM) 10K type strain sequencing project: providing services to taxonomists for standard genome sequencing and annotation.</title>
        <authorList>
            <consortium name="The Broad Institute Genomics Platform"/>
            <consortium name="The Broad Institute Genome Sequencing Center for Infectious Disease"/>
            <person name="Wu L."/>
            <person name="Ma J."/>
        </authorList>
    </citation>
    <scope>NUCLEOTIDE SEQUENCE [LARGE SCALE GENOMIC DNA]</scope>
    <source>
        <strain evidence="9 10">JCM 15313</strain>
    </source>
</reference>
<dbReference type="InterPro" id="IPR008949">
    <property type="entry name" value="Isoprenoid_synthase_dom_sf"/>
</dbReference>
<dbReference type="SFLD" id="SFLDS00005">
    <property type="entry name" value="Isoprenoid_Synthase_Type_I"/>
    <property type="match status" value="1"/>
</dbReference>
<dbReference type="InterPro" id="IPR033749">
    <property type="entry name" value="Polyprenyl_synt_CS"/>
</dbReference>
<comment type="cofactor">
    <cofactor evidence="1">
        <name>Mg(2+)</name>
        <dbReference type="ChEBI" id="CHEBI:18420"/>
    </cofactor>
</comment>
<evidence type="ECO:0000256" key="7">
    <source>
        <dbReference type="RuleBase" id="RU004466"/>
    </source>
</evidence>
<dbReference type="SUPFAM" id="SSF48576">
    <property type="entry name" value="Terpenoid synthases"/>
    <property type="match status" value="1"/>
</dbReference>
<organism evidence="9 10">
    <name type="scientific">Nocardiopsis rhodophaea</name>
    <dbReference type="NCBI Taxonomy" id="280238"/>
    <lineage>
        <taxon>Bacteria</taxon>
        <taxon>Bacillati</taxon>
        <taxon>Actinomycetota</taxon>
        <taxon>Actinomycetes</taxon>
        <taxon>Streptosporangiales</taxon>
        <taxon>Nocardiopsidaceae</taxon>
        <taxon>Nocardiopsis</taxon>
    </lineage>
</organism>
<feature type="region of interest" description="Disordered" evidence="8">
    <location>
        <begin position="1"/>
        <end position="20"/>
    </location>
</feature>
<evidence type="ECO:0000256" key="8">
    <source>
        <dbReference type="SAM" id="MobiDB-lite"/>
    </source>
</evidence>
<evidence type="ECO:0000256" key="6">
    <source>
        <dbReference type="ARBA" id="ARBA00023229"/>
    </source>
</evidence>
<protein>
    <submittedName>
        <fullName evidence="9">Polyprenyl synthetase family protein</fullName>
    </submittedName>
</protein>
<dbReference type="SFLD" id="SFLDG01017">
    <property type="entry name" value="Polyprenyl_Transferase_Like"/>
    <property type="match status" value="1"/>
</dbReference>
<keyword evidence="5" id="KW-0460">Magnesium</keyword>
<sequence>MTTPGSEVRTQGALEPPAVPCSSACREDPLRAAVTQHLKEFLGRRSLAIVRLDTDFADEVFDRLAWFVLEGGKRVRPVFAWWGWRAAGGADDGPEATAALRAASALELVQAFALFQDDVMDRSAVRRGRPAAHVEFANDHRSEGWFGDPDRYGESAALLAADLALVWAEDMFTEALRHMPDARERARGPWRAMHTEMVVGQFLDLRSQARSDEAESTPLRVNRLKTAAYSAERPLHLGAALADADEEVILALRRYGEAIGSAYQLRDDLLDLYGEPAQTGKAVGADLREGKRTLLLAVGLRRARERGDRKAVEVLDSAIGDPGLTDADVRTVADLLVALGAREAVEQRLGALLDEGTRSLADAPIAPVACEELRRRAHGAITRVT</sequence>
<keyword evidence="4" id="KW-0479">Metal-binding</keyword>
<dbReference type="CDD" id="cd00685">
    <property type="entry name" value="Trans_IPPS_HT"/>
    <property type="match status" value="1"/>
</dbReference>
<evidence type="ECO:0000313" key="9">
    <source>
        <dbReference type="EMBL" id="GAA2005123.1"/>
    </source>
</evidence>
<evidence type="ECO:0000256" key="1">
    <source>
        <dbReference type="ARBA" id="ARBA00001946"/>
    </source>
</evidence>
<dbReference type="PANTHER" id="PTHR43281:SF1">
    <property type="entry name" value="FARNESYL DIPHOSPHATE SYNTHASE"/>
    <property type="match status" value="1"/>
</dbReference>
<evidence type="ECO:0000256" key="5">
    <source>
        <dbReference type="ARBA" id="ARBA00022842"/>
    </source>
</evidence>
<dbReference type="Gene3D" id="1.10.600.10">
    <property type="entry name" value="Farnesyl Diphosphate Synthase"/>
    <property type="match status" value="1"/>
</dbReference>
<dbReference type="PROSITE" id="PS00444">
    <property type="entry name" value="POLYPRENYL_SYNTHASE_2"/>
    <property type="match status" value="1"/>
</dbReference>
<dbReference type="EMBL" id="BAAAPC010000015">
    <property type="protein sequence ID" value="GAA2005123.1"/>
    <property type="molecule type" value="Genomic_DNA"/>
</dbReference>
<comment type="similarity">
    <text evidence="2 7">Belongs to the FPP/GGPP synthase family.</text>
</comment>
<name>A0ABN2TCK2_9ACTN</name>
<dbReference type="PANTHER" id="PTHR43281">
    <property type="entry name" value="FARNESYL DIPHOSPHATE SYNTHASE"/>
    <property type="match status" value="1"/>
</dbReference>
<dbReference type="Proteomes" id="UP001501585">
    <property type="component" value="Unassembled WGS sequence"/>
</dbReference>
<keyword evidence="6" id="KW-0414">Isoprene biosynthesis</keyword>
<proteinExistence type="inferred from homology"/>
<dbReference type="InterPro" id="IPR000092">
    <property type="entry name" value="Polyprenyl_synt"/>
</dbReference>
<evidence type="ECO:0000256" key="2">
    <source>
        <dbReference type="ARBA" id="ARBA00006706"/>
    </source>
</evidence>
<evidence type="ECO:0000256" key="4">
    <source>
        <dbReference type="ARBA" id="ARBA00022723"/>
    </source>
</evidence>
<dbReference type="RefSeq" id="WP_344163918.1">
    <property type="nucleotide sequence ID" value="NZ_BAAAPC010000015.1"/>
</dbReference>
<evidence type="ECO:0000256" key="3">
    <source>
        <dbReference type="ARBA" id="ARBA00022679"/>
    </source>
</evidence>
<keyword evidence="3 7" id="KW-0808">Transferase</keyword>
<dbReference type="Pfam" id="PF00348">
    <property type="entry name" value="polyprenyl_synt"/>
    <property type="match status" value="1"/>
</dbReference>
<accession>A0ABN2TCK2</accession>
<gene>
    <name evidence="9" type="ORF">GCM10009799_35630</name>
</gene>
<keyword evidence="10" id="KW-1185">Reference proteome</keyword>